<sequence>MSENKEVEYLKKKISEVSYNSERFKLHFGEDRFLFGVISPKDDEAPFSKLMKYKTIYDTLIDLDWKLKISFEKGIKYTYSKPVQDNFSIVHINSKEEKLAYYYIENALFRTSSLWDMLAQLYCLFYQIKKIDEKTKNEVLIQQNEVYYKKIFNPKLSFSNKFKDKAINIYNYLYQEDDTSIEGEWKGNHQCTNKCRNKMTHRNSPNISVISDYDLNFKSHPSVLLKRIIEDYVVVSKYINEILDEIEKQMISNIE</sequence>
<dbReference type="KEGG" id="csb:CLSA_c29330"/>
<name>U5MTL1_CLOSA</name>
<keyword evidence="2" id="KW-1185">Reference proteome</keyword>
<evidence type="ECO:0000313" key="1">
    <source>
        <dbReference type="EMBL" id="AGX43900.1"/>
    </source>
</evidence>
<accession>U5MTL1</accession>
<dbReference type="EMBL" id="CP006721">
    <property type="protein sequence ID" value="AGX43900.1"/>
    <property type="molecule type" value="Genomic_DNA"/>
</dbReference>
<reference evidence="1 2" key="1">
    <citation type="journal article" date="2013" name="Genome Announc.">
        <title>Complete Genome Sequence of the Solvent Producer Clostridium saccharobutylicum NCP262 (DSM 13864).</title>
        <authorList>
            <person name="Poehlein A."/>
            <person name="Hartwich K."/>
            <person name="Krabben P."/>
            <person name="Ehrenreich A."/>
            <person name="Liebl W."/>
            <person name="Durre P."/>
            <person name="Gottschalk G."/>
            <person name="Daniel R."/>
        </authorList>
    </citation>
    <scope>NUCLEOTIDE SEQUENCE [LARGE SCALE GENOMIC DNA]</scope>
    <source>
        <strain evidence="1">DSM 13864</strain>
    </source>
</reference>
<organism evidence="1 2">
    <name type="scientific">Clostridium saccharobutylicum DSM 13864</name>
    <dbReference type="NCBI Taxonomy" id="1345695"/>
    <lineage>
        <taxon>Bacteria</taxon>
        <taxon>Bacillati</taxon>
        <taxon>Bacillota</taxon>
        <taxon>Clostridia</taxon>
        <taxon>Eubacteriales</taxon>
        <taxon>Clostridiaceae</taxon>
        <taxon>Clostridium</taxon>
    </lineage>
</organism>
<proteinExistence type="predicted"/>
<dbReference type="eggNOG" id="ENOG5033TCT">
    <property type="taxonomic scope" value="Bacteria"/>
</dbReference>
<dbReference type="Proteomes" id="UP000017118">
    <property type="component" value="Chromosome"/>
</dbReference>
<dbReference type="OrthoDB" id="2082550at2"/>
<dbReference type="GeneID" id="55475317"/>
<dbReference type="PATRIC" id="fig|1345695.10.peg.1015"/>
<gene>
    <name evidence="1" type="ORF">CLSA_c29330</name>
</gene>
<dbReference type="AlphaFoldDB" id="U5MTL1"/>
<protein>
    <submittedName>
        <fullName evidence="1">Uncharacterized protein</fullName>
    </submittedName>
</protein>
<dbReference type="HOGENOM" id="CLU_1124152_0_0_9"/>
<dbReference type="RefSeq" id="WP_022747045.1">
    <property type="nucleotide sequence ID" value="NC_022571.1"/>
</dbReference>
<evidence type="ECO:0000313" key="2">
    <source>
        <dbReference type="Proteomes" id="UP000017118"/>
    </source>
</evidence>